<dbReference type="EMBL" id="JBHRTR010000031">
    <property type="protein sequence ID" value="MFC3229329.1"/>
    <property type="molecule type" value="Genomic_DNA"/>
</dbReference>
<dbReference type="Pfam" id="PF17932">
    <property type="entry name" value="TetR_C_24"/>
    <property type="match status" value="1"/>
</dbReference>
<dbReference type="RefSeq" id="WP_379903417.1">
    <property type="nucleotide sequence ID" value="NZ_JBHRTR010000031.1"/>
</dbReference>
<dbReference type="PROSITE" id="PS50977">
    <property type="entry name" value="HTH_TETR_2"/>
    <property type="match status" value="1"/>
</dbReference>
<evidence type="ECO:0000259" key="4">
    <source>
        <dbReference type="PROSITE" id="PS50977"/>
    </source>
</evidence>
<evidence type="ECO:0000256" key="2">
    <source>
        <dbReference type="PROSITE-ProRule" id="PRU00335"/>
    </source>
</evidence>
<dbReference type="PRINTS" id="PR00455">
    <property type="entry name" value="HTHTETR"/>
</dbReference>
<keyword evidence="1 2" id="KW-0238">DNA-binding</keyword>
<dbReference type="SUPFAM" id="SSF46689">
    <property type="entry name" value="Homeodomain-like"/>
    <property type="match status" value="1"/>
</dbReference>
<evidence type="ECO:0000313" key="5">
    <source>
        <dbReference type="EMBL" id="MFC3229329.1"/>
    </source>
</evidence>
<dbReference type="PROSITE" id="PS01081">
    <property type="entry name" value="HTH_TETR_1"/>
    <property type="match status" value="1"/>
</dbReference>
<organism evidence="5 6">
    <name type="scientific">Marinibaculum pumilum</name>
    <dbReference type="NCBI Taxonomy" id="1766165"/>
    <lineage>
        <taxon>Bacteria</taxon>
        <taxon>Pseudomonadati</taxon>
        <taxon>Pseudomonadota</taxon>
        <taxon>Alphaproteobacteria</taxon>
        <taxon>Rhodospirillales</taxon>
        <taxon>Rhodospirillaceae</taxon>
        <taxon>Marinibaculum</taxon>
    </lineage>
</organism>
<gene>
    <name evidence="5" type="ORF">ACFOGJ_18930</name>
</gene>
<dbReference type="InterPro" id="IPR036271">
    <property type="entry name" value="Tet_transcr_reg_TetR-rel_C_sf"/>
</dbReference>
<dbReference type="Pfam" id="PF00440">
    <property type="entry name" value="TetR_N"/>
    <property type="match status" value="1"/>
</dbReference>
<keyword evidence="6" id="KW-1185">Reference proteome</keyword>
<dbReference type="Gene3D" id="1.10.357.10">
    <property type="entry name" value="Tetracycline Repressor, domain 2"/>
    <property type="match status" value="1"/>
</dbReference>
<comment type="caution">
    <text evidence="5">The sequence shown here is derived from an EMBL/GenBank/DDBJ whole genome shotgun (WGS) entry which is preliminary data.</text>
</comment>
<proteinExistence type="predicted"/>
<evidence type="ECO:0000313" key="6">
    <source>
        <dbReference type="Proteomes" id="UP001595528"/>
    </source>
</evidence>
<dbReference type="SUPFAM" id="SSF48498">
    <property type="entry name" value="Tetracyclin repressor-like, C-terminal domain"/>
    <property type="match status" value="1"/>
</dbReference>
<dbReference type="Proteomes" id="UP001595528">
    <property type="component" value="Unassembled WGS sequence"/>
</dbReference>
<dbReference type="InterPro" id="IPR009057">
    <property type="entry name" value="Homeodomain-like_sf"/>
</dbReference>
<dbReference type="Gene3D" id="1.10.10.60">
    <property type="entry name" value="Homeodomain-like"/>
    <property type="match status" value="1"/>
</dbReference>
<dbReference type="InterPro" id="IPR001647">
    <property type="entry name" value="HTH_TetR"/>
</dbReference>
<sequence>MTDGKADQAPDGKDGKKEGGRAARPAARRRGRPPQPEAIEERRKQILAAAIEIFGRRGFHDATMQQISRAAGISVGLIYQYFRDKEDLLHAVISEILDSYLREIPAARATQTEPLERLHAAVRAYFRVVDEHRAAALIGYRESRVLPRARMTEIMARERETTGLIAESVEECRRAGVLQVADPELLTYQLVVYVHAWPLHAWRLEPQPGGEAYIERGMAQLLRPVQPAPEAPPVPSPARRNR</sequence>
<feature type="DNA-binding region" description="H-T-H motif" evidence="2">
    <location>
        <begin position="63"/>
        <end position="82"/>
    </location>
</feature>
<protein>
    <submittedName>
        <fullName evidence="5">TetR/AcrR family transcriptional regulator</fullName>
    </submittedName>
</protein>
<dbReference type="InterPro" id="IPR041490">
    <property type="entry name" value="KstR2_TetR_C"/>
</dbReference>
<feature type="domain" description="HTH tetR-type" evidence="4">
    <location>
        <begin position="40"/>
        <end position="100"/>
    </location>
</feature>
<evidence type="ECO:0000256" key="3">
    <source>
        <dbReference type="SAM" id="MobiDB-lite"/>
    </source>
</evidence>
<name>A0ABV7L4F8_9PROT</name>
<dbReference type="PANTHER" id="PTHR30055">
    <property type="entry name" value="HTH-TYPE TRANSCRIPTIONAL REGULATOR RUTR"/>
    <property type="match status" value="1"/>
</dbReference>
<evidence type="ECO:0000256" key="1">
    <source>
        <dbReference type="ARBA" id="ARBA00023125"/>
    </source>
</evidence>
<dbReference type="PANTHER" id="PTHR30055:SF226">
    <property type="entry name" value="HTH-TYPE TRANSCRIPTIONAL REGULATOR PKSA"/>
    <property type="match status" value="1"/>
</dbReference>
<dbReference type="InterPro" id="IPR050109">
    <property type="entry name" value="HTH-type_TetR-like_transc_reg"/>
</dbReference>
<feature type="compositionally biased region" description="Basic and acidic residues" evidence="3">
    <location>
        <begin position="1"/>
        <end position="21"/>
    </location>
</feature>
<dbReference type="InterPro" id="IPR023772">
    <property type="entry name" value="DNA-bd_HTH_TetR-type_CS"/>
</dbReference>
<feature type="region of interest" description="Disordered" evidence="3">
    <location>
        <begin position="1"/>
        <end position="39"/>
    </location>
</feature>
<reference evidence="6" key="1">
    <citation type="journal article" date="2019" name="Int. J. Syst. Evol. Microbiol.">
        <title>The Global Catalogue of Microorganisms (GCM) 10K type strain sequencing project: providing services to taxonomists for standard genome sequencing and annotation.</title>
        <authorList>
            <consortium name="The Broad Institute Genomics Platform"/>
            <consortium name="The Broad Institute Genome Sequencing Center for Infectious Disease"/>
            <person name="Wu L."/>
            <person name="Ma J."/>
        </authorList>
    </citation>
    <scope>NUCLEOTIDE SEQUENCE [LARGE SCALE GENOMIC DNA]</scope>
    <source>
        <strain evidence="6">KCTC 42964</strain>
    </source>
</reference>
<accession>A0ABV7L4F8</accession>